<name>A0ACC1CHE3_9NEOP</name>
<accession>A0ACC1CHE3</accession>
<reference evidence="1 2" key="1">
    <citation type="journal article" date="2021" name="Front. Genet.">
        <title>Chromosome-Level Genome Assembly Reveals Significant Gene Expansion in the Toll and IMD Signaling Pathways of Dendrolimus kikuchii.</title>
        <authorList>
            <person name="Zhou J."/>
            <person name="Wu P."/>
            <person name="Xiong Z."/>
            <person name="Liu N."/>
            <person name="Zhao N."/>
            <person name="Ji M."/>
            <person name="Qiu Y."/>
            <person name="Yang B."/>
        </authorList>
    </citation>
    <scope>NUCLEOTIDE SEQUENCE [LARGE SCALE GENOMIC DNA]</scope>
    <source>
        <strain evidence="1">Ann1</strain>
    </source>
</reference>
<evidence type="ECO:0000313" key="2">
    <source>
        <dbReference type="Proteomes" id="UP000824533"/>
    </source>
</evidence>
<protein>
    <submittedName>
        <fullName evidence="1">Uncharacterized protein</fullName>
    </submittedName>
</protein>
<keyword evidence="2" id="KW-1185">Reference proteome</keyword>
<dbReference type="EMBL" id="CM034412">
    <property type="protein sequence ID" value="KAJ0170938.1"/>
    <property type="molecule type" value="Genomic_DNA"/>
</dbReference>
<organism evidence="1 2">
    <name type="scientific">Dendrolimus kikuchii</name>
    <dbReference type="NCBI Taxonomy" id="765133"/>
    <lineage>
        <taxon>Eukaryota</taxon>
        <taxon>Metazoa</taxon>
        <taxon>Ecdysozoa</taxon>
        <taxon>Arthropoda</taxon>
        <taxon>Hexapoda</taxon>
        <taxon>Insecta</taxon>
        <taxon>Pterygota</taxon>
        <taxon>Neoptera</taxon>
        <taxon>Endopterygota</taxon>
        <taxon>Lepidoptera</taxon>
        <taxon>Glossata</taxon>
        <taxon>Ditrysia</taxon>
        <taxon>Bombycoidea</taxon>
        <taxon>Lasiocampidae</taxon>
        <taxon>Dendrolimus</taxon>
    </lineage>
</organism>
<sequence>MILTSRTLCGTQRVLNSCDLTELLWVTLPAQTISTTSDLHLCVIYVPPDPYLISRDVDITVNILTETVTALPKDNYLIIGDFNLPCVNWKTGFPLFLKKGPIEVQNAAARLLEQFEYLSLTQYNFLCNSAGNTLDLAFCNLPITLVSSSAPLLKEDAAHPSFCMEIHDLQSKPLQESLVPKHNFNKADYEQINKYIYSLNWQAMFSTDNIDQALDNFYDIIELCVDKYVPLSRKGFKRSYPPWYSVALIKIIKEKTKAHSRWKKFGNRLDYDEFSLLRARERRIQKKCFNDFTANCEKNIKSHPKVFWTYVKALRGGSSYPKIMSLGTKKFSEGKDICDGFNSFFKSVFGQPSNYQHRNQSEQVSVNISTLSRIQTNISTVEVFLKQLDKDKGAGSDGIPPVFWNSCYKSLAPPLCAIFNRSLREGVFPSKWKSAHIIPIHKKGSKAHIENYRGISILNTVAKVFERIVYKDLYPIISFSLPDRQHGFLKKRSTITNLACFTDYVLKNMEGGGQVDVIYTDFEKAFDRVDHNILIDKLNKLGVHGDLLRWLKSYLSCRSQAVVLGGYRSDFIKIPTGVPQGSHLGPLLYNAYIYDINDCLKNSEYLMYADDKKIFFRIKSEIDCLRIQSDLDCLSAYYTKNNINLNIQKCECISFTRKIKPIFYNYNFSGTPIKRVRYVRDLGVYFDDKMTMSNHIDIIVNKAFKNLGFVLRICKCFSDISVIKSVYYSFVRSILEYASPIWSPKYVIYKERLERIQRIFCNHINYLSRISPNSYKDSCSSHRLLSLDERRTVLDMSLLYEIVHSRVDCPELVSKLAYNVPRYRTRHTSLLNVPCNSTNYTQNSLFSRMARTYNTKFCKIDLFASSKYKFKSNIINDLLNFT</sequence>
<gene>
    <name evidence="1" type="ORF">K1T71_013710</name>
</gene>
<dbReference type="Proteomes" id="UP000824533">
    <property type="component" value="Linkage Group LG26"/>
</dbReference>
<evidence type="ECO:0000313" key="1">
    <source>
        <dbReference type="EMBL" id="KAJ0170938.1"/>
    </source>
</evidence>
<comment type="caution">
    <text evidence="1">The sequence shown here is derived from an EMBL/GenBank/DDBJ whole genome shotgun (WGS) entry which is preliminary data.</text>
</comment>
<proteinExistence type="predicted"/>